<evidence type="ECO:0000259" key="2">
    <source>
        <dbReference type="Pfam" id="PF13478"/>
    </source>
</evidence>
<dbReference type="RefSeq" id="WP_039678556.1">
    <property type="nucleotide sequence ID" value="NZ_JWHR01000040.1"/>
</dbReference>
<dbReference type="Pfam" id="PF13478">
    <property type="entry name" value="XdhC_C"/>
    <property type="match status" value="1"/>
</dbReference>
<dbReference type="PANTHER" id="PTHR30388">
    <property type="entry name" value="ALDEHYDE OXIDOREDUCTASE MOLYBDENUM COFACTOR ASSEMBLY PROTEIN"/>
    <property type="match status" value="1"/>
</dbReference>
<dbReference type="OrthoDB" id="9773039at2"/>
<sequence length="345" mass="38729">MNIYEEGLRILKDKKSFVLASIVSSTGSTPRAKGTQMIIREDGTIFGTVGGGKMEASCIENGVNSIKNKKSFVYEFNLDSKDAYKSEMVCGGNGEILINYMDYEDENNLLIMKEATEAVKNHKKGWIVTVLKENKKEMIFVDDENKLTGEYTGSQLMKSKLSNGIERLSIHSDAIDDERFIMQKVHTMGKAYIFGAGHVSKETAAILDIIEFETIVLDDRNEFANKDRFPNSHTIVLDTLEEIGDLGIDDDSYILIITRGHLYDYNVLNWALKTDAYYIGMIGSQSKINMTYEKLKADGFTENDLKRVHSPIGIKLDAKTPGEIAVSIAAELINERSAKERKMEK</sequence>
<reference evidence="3 4" key="1">
    <citation type="submission" date="2014-12" db="EMBL/GenBank/DDBJ databases">
        <title>Draft genome sequence of Terrisporobacter sp. 08-306576, isolated from the blood culture of a bacteremia patient.</title>
        <authorList>
            <person name="Lund L.C."/>
            <person name="Sydenham T.V."/>
            <person name="Hogh S.V."/>
            <person name="Skov M.N."/>
            <person name="Kemp M."/>
            <person name="Justesen U.S."/>
        </authorList>
    </citation>
    <scope>NUCLEOTIDE SEQUENCE [LARGE SCALE GENOMIC DNA]</scope>
    <source>
        <strain evidence="3 4">08-306576</strain>
    </source>
</reference>
<keyword evidence="4" id="KW-1185">Reference proteome</keyword>
<dbReference type="Gene3D" id="3.40.50.720">
    <property type="entry name" value="NAD(P)-binding Rossmann-like Domain"/>
    <property type="match status" value="1"/>
</dbReference>
<feature type="domain" description="XdhC- CoxI" evidence="1">
    <location>
        <begin position="12"/>
        <end position="75"/>
    </location>
</feature>
<dbReference type="InterPro" id="IPR027051">
    <property type="entry name" value="XdhC_Rossmann_dom"/>
</dbReference>
<dbReference type="InterPro" id="IPR003777">
    <property type="entry name" value="XdhC_CoxI"/>
</dbReference>
<evidence type="ECO:0000313" key="4">
    <source>
        <dbReference type="Proteomes" id="UP000031189"/>
    </source>
</evidence>
<evidence type="ECO:0000259" key="1">
    <source>
        <dbReference type="Pfam" id="PF02625"/>
    </source>
</evidence>
<feature type="domain" description="XdhC Rossmann" evidence="2">
    <location>
        <begin position="192"/>
        <end position="332"/>
    </location>
</feature>
<comment type="caution">
    <text evidence="3">The sequence shown here is derived from an EMBL/GenBank/DDBJ whole genome shotgun (WGS) entry which is preliminary data.</text>
</comment>
<evidence type="ECO:0000313" key="3">
    <source>
        <dbReference type="EMBL" id="KHS58290.1"/>
    </source>
</evidence>
<dbReference type="AlphaFoldDB" id="A0A0B3WUP0"/>
<dbReference type="InterPro" id="IPR052698">
    <property type="entry name" value="MoCofactor_Util/Proc"/>
</dbReference>
<gene>
    <name evidence="3" type="ORF">QX51_03635</name>
</gene>
<name>A0A0B3WUP0_9FIRM</name>
<dbReference type="NCBIfam" id="NF045664">
    <property type="entry name" value="XdhC_rel_AOR"/>
    <property type="match status" value="1"/>
</dbReference>
<dbReference type="PANTHER" id="PTHR30388:SF6">
    <property type="entry name" value="XANTHINE DEHYDROGENASE SUBUNIT A-RELATED"/>
    <property type="match status" value="1"/>
</dbReference>
<protein>
    <recommendedName>
        <fullName evidence="5">Xanthine dehydrogenase</fullName>
    </recommendedName>
</protein>
<accession>A0A0B3WUP0</accession>
<dbReference type="EMBL" id="JWHR01000040">
    <property type="protein sequence ID" value="KHS58290.1"/>
    <property type="molecule type" value="Genomic_DNA"/>
</dbReference>
<dbReference type="Pfam" id="PF02625">
    <property type="entry name" value="XdhC_CoxI"/>
    <property type="match status" value="1"/>
</dbReference>
<dbReference type="STRING" id="1577792.QX51_03635"/>
<organism evidence="3 4">
    <name type="scientific">Terrisporobacter othiniensis</name>
    <dbReference type="NCBI Taxonomy" id="1577792"/>
    <lineage>
        <taxon>Bacteria</taxon>
        <taxon>Bacillati</taxon>
        <taxon>Bacillota</taxon>
        <taxon>Clostridia</taxon>
        <taxon>Peptostreptococcales</taxon>
        <taxon>Peptostreptococcaceae</taxon>
        <taxon>Terrisporobacter</taxon>
    </lineage>
</organism>
<evidence type="ECO:0008006" key="5">
    <source>
        <dbReference type="Google" id="ProtNLM"/>
    </source>
</evidence>
<dbReference type="Proteomes" id="UP000031189">
    <property type="component" value="Unassembled WGS sequence"/>
</dbReference>
<proteinExistence type="predicted"/>